<dbReference type="Pfam" id="PF13175">
    <property type="entry name" value="AAA_15"/>
    <property type="match status" value="1"/>
</dbReference>
<evidence type="ECO:0000259" key="2">
    <source>
        <dbReference type="Pfam" id="PF13175"/>
    </source>
</evidence>
<feature type="domain" description="Endonuclease GajA/Old nuclease/RecF-like AAA" evidence="2">
    <location>
        <begin position="130"/>
        <end position="231"/>
    </location>
</feature>
<dbReference type="GO" id="GO:0005524">
    <property type="term" value="F:ATP binding"/>
    <property type="evidence" value="ECO:0007669"/>
    <property type="project" value="InterPro"/>
</dbReference>
<sequence length="298" mass="33491">LKLGLQYDNGIEISATYLMNEGTILVYEYNAKCGNETEELRFTSEQSKAETFQGLINNHVFEKIGIDKATIRFHVDYIGPMRIDPERIITFEGLKQYNTVGIKGEHTYSILLNSYLQDGVLFEKVSSWMEENLEGQKLIIEQNSPSSGTYSIYVHRNGAKVNISDVGQGLGQVLPVIVQSYMSDNIDVAIVEQPALHLHPAAHANVAYRLAESALTTNKKYIIETHSENIILAIRKLISDPNSDLSPNDVIIYFIDTDGESAYLDKIMINQSGELTNWPTGVFSESFDLMAEIMKNRK</sequence>
<dbReference type="PANTHER" id="PTHR43581:SF2">
    <property type="entry name" value="EXCINUCLEASE ATPASE SUBUNIT"/>
    <property type="match status" value="1"/>
</dbReference>
<feature type="non-terminal residue" evidence="3">
    <location>
        <position position="1"/>
    </location>
</feature>
<dbReference type="PATRIC" id="fig|1339280.3.peg.4879"/>
<evidence type="ECO:0000259" key="1">
    <source>
        <dbReference type="Pfam" id="PF12476"/>
    </source>
</evidence>
<proteinExistence type="predicted"/>
<dbReference type="InterPro" id="IPR051396">
    <property type="entry name" value="Bact_Antivir_Def_Nuclease"/>
</dbReference>
<feature type="domain" description="DUF3696" evidence="1">
    <location>
        <begin position="245"/>
        <end position="292"/>
    </location>
</feature>
<accession>A0A015YC21</accession>
<dbReference type="GO" id="GO:0016887">
    <property type="term" value="F:ATP hydrolysis activity"/>
    <property type="evidence" value="ECO:0007669"/>
    <property type="project" value="InterPro"/>
</dbReference>
<organism evidence="3 4">
    <name type="scientific">Bacteroides fragilis str. 2-F-2 #4</name>
    <dbReference type="NCBI Taxonomy" id="1339280"/>
    <lineage>
        <taxon>Bacteria</taxon>
        <taxon>Pseudomonadati</taxon>
        <taxon>Bacteroidota</taxon>
        <taxon>Bacteroidia</taxon>
        <taxon>Bacteroidales</taxon>
        <taxon>Bacteroidaceae</taxon>
        <taxon>Bacteroides</taxon>
    </lineage>
</organism>
<protein>
    <submittedName>
        <fullName evidence="3">AAA domain protein</fullName>
    </submittedName>
</protein>
<name>A0A015YC21_BACFG</name>
<dbReference type="RefSeq" id="WP_155270154.1">
    <property type="nucleotide sequence ID" value="NZ_JGDM01000187.1"/>
</dbReference>
<dbReference type="Pfam" id="PF12476">
    <property type="entry name" value="DUF3696"/>
    <property type="match status" value="1"/>
</dbReference>
<dbReference type="EMBL" id="JGDM01000187">
    <property type="protein sequence ID" value="EXZ41743.1"/>
    <property type="molecule type" value="Genomic_DNA"/>
</dbReference>
<comment type="caution">
    <text evidence="3">The sequence shown here is derived from an EMBL/GenBank/DDBJ whole genome shotgun (WGS) entry which is preliminary data.</text>
</comment>
<gene>
    <name evidence="3" type="ORF">M076_5142</name>
</gene>
<evidence type="ECO:0000313" key="3">
    <source>
        <dbReference type="EMBL" id="EXZ41743.1"/>
    </source>
</evidence>
<reference evidence="3 4" key="1">
    <citation type="submission" date="2014-02" db="EMBL/GenBank/DDBJ databases">
        <authorList>
            <person name="Sears C."/>
            <person name="Carroll K."/>
            <person name="Sack B.R."/>
            <person name="Qadri F."/>
            <person name="Myers L.L."/>
            <person name="Chung G.-T."/>
            <person name="Escheverria P."/>
            <person name="Fraser C.M."/>
            <person name="Sadzewicz L."/>
            <person name="Shefchek K.A."/>
            <person name="Tallon L."/>
            <person name="Das S.P."/>
            <person name="Daugherty S."/>
            <person name="Mongodin E.F."/>
        </authorList>
    </citation>
    <scope>NUCLEOTIDE SEQUENCE [LARGE SCALE GENOMIC DNA]</scope>
    <source>
        <strain evidence="3 4">2-F-2 #4</strain>
    </source>
</reference>
<dbReference type="InterPro" id="IPR022532">
    <property type="entry name" value="DUF3696"/>
</dbReference>
<dbReference type="Proteomes" id="UP000022272">
    <property type="component" value="Unassembled WGS sequence"/>
</dbReference>
<dbReference type="AlphaFoldDB" id="A0A015YC21"/>
<dbReference type="InterPro" id="IPR041685">
    <property type="entry name" value="AAA_GajA/Old/RecF-like"/>
</dbReference>
<dbReference type="PANTHER" id="PTHR43581">
    <property type="entry name" value="ATP/GTP PHOSPHATASE"/>
    <property type="match status" value="1"/>
</dbReference>
<evidence type="ECO:0000313" key="4">
    <source>
        <dbReference type="Proteomes" id="UP000022272"/>
    </source>
</evidence>